<feature type="coiled-coil region" evidence="1">
    <location>
        <begin position="50"/>
        <end position="123"/>
    </location>
</feature>
<dbReference type="EMBL" id="JADEXQ010000018">
    <property type="protein sequence ID" value="MBE9029600.1"/>
    <property type="molecule type" value="Genomic_DNA"/>
</dbReference>
<dbReference type="AlphaFoldDB" id="A0A928Z3S7"/>
<dbReference type="Proteomes" id="UP000625316">
    <property type="component" value="Unassembled WGS sequence"/>
</dbReference>
<dbReference type="RefSeq" id="WP_264324416.1">
    <property type="nucleotide sequence ID" value="NZ_JADEXQ010000018.1"/>
</dbReference>
<comment type="caution">
    <text evidence="2">The sequence shown here is derived from an EMBL/GenBank/DDBJ whole genome shotgun (WGS) entry which is preliminary data.</text>
</comment>
<accession>A0A928Z3S7</accession>
<gene>
    <name evidence="2" type="ORF">IQ266_07640</name>
</gene>
<evidence type="ECO:0000313" key="3">
    <source>
        <dbReference type="Proteomes" id="UP000625316"/>
    </source>
</evidence>
<evidence type="ECO:0000256" key="1">
    <source>
        <dbReference type="SAM" id="Coils"/>
    </source>
</evidence>
<organism evidence="2 3">
    <name type="scientific">Romeriopsis navalis LEGE 11480</name>
    <dbReference type="NCBI Taxonomy" id="2777977"/>
    <lineage>
        <taxon>Bacteria</taxon>
        <taxon>Bacillati</taxon>
        <taxon>Cyanobacteriota</taxon>
        <taxon>Cyanophyceae</taxon>
        <taxon>Leptolyngbyales</taxon>
        <taxon>Leptolyngbyaceae</taxon>
        <taxon>Romeriopsis</taxon>
        <taxon>Romeriopsis navalis</taxon>
    </lineage>
</organism>
<keyword evidence="1" id="KW-0175">Coiled coil</keyword>
<reference evidence="2" key="1">
    <citation type="submission" date="2020-10" db="EMBL/GenBank/DDBJ databases">
        <authorList>
            <person name="Castelo-Branco R."/>
            <person name="Eusebio N."/>
            <person name="Adriana R."/>
            <person name="Vieira A."/>
            <person name="Brugerolle De Fraissinette N."/>
            <person name="Rezende De Castro R."/>
            <person name="Schneider M.P."/>
            <person name="Vasconcelos V."/>
            <person name="Leao P.N."/>
        </authorList>
    </citation>
    <scope>NUCLEOTIDE SEQUENCE</scope>
    <source>
        <strain evidence="2">LEGE 11480</strain>
    </source>
</reference>
<proteinExistence type="predicted"/>
<protein>
    <submittedName>
        <fullName evidence="2">Uncharacterized protein</fullName>
    </submittedName>
</protein>
<sequence>MKSLADRYKSLSEAYLKLADQFQQLDVTHMTLKQKVIPVIKSLKQHQVLTAQLKQDKVSLSQTVQALTEEKQVLQSTIETLQAKYEAFAELEGLLQSDSHDRLSEAEQQMVLVEETLQEMAIDQDPDLSDHDKQLLASIQTDTQTCRAIDVPEAVANPVIPRVTAPPTVVQRVTV</sequence>
<name>A0A928Z3S7_9CYAN</name>
<evidence type="ECO:0000313" key="2">
    <source>
        <dbReference type="EMBL" id="MBE9029600.1"/>
    </source>
</evidence>
<keyword evidence="3" id="KW-1185">Reference proteome</keyword>